<evidence type="ECO:0000313" key="2">
    <source>
        <dbReference type="Proteomes" id="UP000821866"/>
    </source>
</evidence>
<reference evidence="1" key="2">
    <citation type="submission" date="2021-09" db="EMBL/GenBank/DDBJ databases">
        <authorList>
            <person name="Jia N."/>
            <person name="Wang J."/>
            <person name="Shi W."/>
            <person name="Du L."/>
            <person name="Sun Y."/>
            <person name="Zhan W."/>
            <person name="Jiang J."/>
            <person name="Wang Q."/>
            <person name="Zhang B."/>
            <person name="Ji P."/>
            <person name="Sakyi L.B."/>
            <person name="Cui X."/>
            <person name="Yuan T."/>
            <person name="Jiang B."/>
            <person name="Yang W."/>
            <person name="Lam T.T.-Y."/>
            <person name="Chang Q."/>
            <person name="Ding S."/>
            <person name="Wang X."/>
            <person name="Zhu J."/>
            <person name="Ruan X."/>
            <person name="Zhao L."/>
            <person name="Wei J."/>
            <person name="Que T."/>
            <person name="Du C."/>
            <person name="Cheng J."/>
            <person name="Dai P."/>
            <person name="Han X."/>
            <person name="Huang E."/>
            <person name="Gao Y."/>
            <person name="Liu J."/>
            <person name="Shao H."/>
            <person name="Ye R."/>
            <person name="Li L."/>
            <person name="Wei W."/>
            <person name="Wang X."/>
            <person name="Wang C."/>
            <person name="Huo Q."/>
            <person name="Li W."/>
            <person name="Guo W."/>
            <person name="Chen H."/>
            <person name="Chen S."/>
            <person name="Zhou L."/>
            <person name="Zhou L."/>
            <person name="Ni X."/>
            <person name="Tian J."/>
            <person name="Zhou Y."/>
            <person name="Sheng Y."/>
            <person name="Liu T."/>
            <person name="Pan Y."/>
            <person name="Xia L."/>
            <person name="Li J."/>
            <person name="Zhao F."/>
            <person name="Cao W."/>
        </authorList>
    </citation>
    <scope>NUCLEOTIDE SEQUENCE</scope>
    <source>
        <strain evidence="1">Rmic-2018</strain>
        <tissue evidence="1">Larvae</tissue>
    </source>
</reference>
<proteinExistence type="predicted"/>
<accession>A0A9J6EKF2</accession>
<dbReference type="Gene3D" id="1.10.8.60">
    <property type="match status" value="1"/>
</dbReference>
<dbReference type="VEuPathDB" id="VectorBase:LOC119165309"/>
<dbReference type="AlphaFoldDB" id="A0A9J6EKF2"/>
<dbReference type="Proteomes" id="UP000821866">
    <property type="component" value="Chromosome 2"/>
</dbReference>
<name>A0A9J6EKF2_RHIMP</name>
<reference evidence="1" key="1">
    <citation type="journal article" date="2020" name="Cell">
        <title>Large-Scale Comparative Analyses of Tick Genomes Elucidate Their Genetic Diversity and Vector Capacities.</title>
        <authorList>
            <consortium name="Tick Genome and Microbiome Consortium (TIGMIC)"/>
            <person name="Jia N."/>
            <person name="Wang J."/>
            <person name="Shi W."/>
            <person name="Du L."/>
            <person name="Sun Y."/>
            <person name="Zhan W."/>
            <person name="Jiang J.F."/>
            <person name="Wang Q."/>
            <person name="Zhang B."/>
            <person name="Ji P."/>
            <person name="Bell-Sakyi L."/>
            <person name="Cui X.M."/>
            <person name="Yuan T.T."/>
            <person name="Jiang B.G."/>
            <person name="Yang W.F."/>
            <person name="Lam T.T."/>
            <person name="Chang Q.C."/>
            <person name="Ding S.J."/>
            <person name="Wang X.J."/>
            <person name="Zhu J.G."/>
            <person name="Ruan X.D."/>
            <person name="Zhao L."/>
            <person name="Wei J.T."/>
            <person name="Ye R.Z."/>
            <person name="Que T.C."/>
            <person name="Du C.H."/>
            <person name="Zhou Y.H."/>
            <person name="Cheng J.X."/>
            <person name="Dai P.F."/>
            <person name="Guo W.B."/>
            <person name="Han X.H."/>
            <person name="Huang E.J."/>
            <person name="Li L.F."/>
            <person name="Wei W."/>
            <person name="Gao Y.C."/>
            <person name="Liu J.Z."/>
            <person name="Shao H.Z."/>
            <person name="Wang X."/>
            <person name="Wang C.C."/>
            <person name="Yang T.C."/>
            <person name="Huo Q.B."/>
            <person name="Li W."/>
            <person name="Chen H.Y."/>
            <person name="Chen S.E."/>
            <person name="Zhou L.G."/>
            <person name="Ni X.B."/>
            <person name="Tian J.H."/>
            <person name="Sheng Y."/>
            <person name="Liu T."/>
            <person name="Pan Y.S."/>
            <person name="Xia L.Y."/>
            <person name="Li J."/>
            <person name="Zhao F."/>
            <person name="Cao W.C."/>
        </authorList>
    </citation>
    <scope>NUCLEOTIDE SEQUENCE</scope>
    <source>
        <strain evidence="1">Rmic-2018</strain>
    </source>
</reference>
<evidence type="ECO:0000313" key="1">
    <source>
        <dbReference type="EMBL" id="KAH8034588.1"/>
    </source>
</evidence>
<protein>
    <submittedName>
        <fullName evidence="1">Uncharacterized protein</fullName>
    </submittedName>
</protein>
<comment type="caution">
    <text evidence="1">The sequence shown here is derived from an EMBL/GenBank/DDBJ whole genome shotgun (WGS) entry which is preliminary data.</text>
</comment>
<organism evidence="1 2">
    <name type="scientific">Rhipicephalus microplus</name>
    <name type="common">Cattle tick</name>
    <name type="synonym">Boophilus microplus</name>
    <dbReference type="NCBI Taxonomy" id="6941"/>
    <lineage>
        <taxon>Eukaryota</taxon>
        <taxon>Metazoa</taxon>
        <taxon>Ecdysozoa</taxon>
        <taxon>Arthropoda</taxon>
        <taxon>Chelicerata</taxon>
        <taxon>Arachnida</taxon>
        <taxon>Acari</taxon>
        <taxon>Parasitiformes</taxon>
        <taxon>Ixodida</taxon>
        <taxon>Ixodoidea</taxon>
        <taxon>Ixodidae</taxon>
        <taxon>Rhipicephalinae</taxon>
        <taxon>Rhipicephalus</taxon>
        <taxon>Boophilus</taxon>
    </lineage>
</organism>
<sequence length="134" mass="14885">MKVNLDMGKARLDFLESKVKIDHLGDDLPWHAGEARPQANQKCRAWQKAAPGHDAAAKLDGPSSLKMAREFQVLAAKVTSGYLEIDLTPPAKEAALGPLKKLSPEQVWCVDSQKMRNITLEDFRTSLKKVRCSM</sequence>
<keyword evidence="2" id="KW-1185">Reference proteome</keyword>
<gene>
    <name evidence="1" type="ORF">HPB51_025786</name>
</gene>
<dbReference type="EMBL" id="JABSTU010000004">
    <property type="protein sequence ID" value="KAH8034588.1"/>
    <property type="molecule type" value="Genomic_DNA"/>
</dbReference>